<dbReference type="EMBL" id="JAUJFI010000155">
    <property type="protein sequence ID" value="MDQ2105607.1"/>
    <property type="molecule type" value="Genomic_DNA"/>
</dbReference>
<dbReference type="RefSeq" id="WP_306710286.1">
    <property type="nucleotide sequence ID" value="NZ_JAUJFI010000155.1"/>
</dbReference>
<protein>
    <submittedName>
        <fullName evidence="1">Uncharacterized protein</fullName>
    </submittedName>
</protein>
<proteinExistence type="predicted"/>
<dbReference type="Proteomes" id="UP001227317">
    <property type="component" value="Unassembled WGS sequence"/>
</dbReference>
<organism evidence="1 2">
    <name type="scientific">Azospirillum isscasi</name>
    <dbReference type="NCBI Taxonomy" id="3053926"/>
    <lineage>
        <taxon>Bacteria</taxon>
        <taxon>Pseudomonadati</taxon>
        <taxon>Pseudomonadota</taxon>
        <taxon>Alphaproteobacteria</taxon>
        <taxon>Rhodospirillales</taxon>
        <taxon>Azospirillaceae</taxon>
        <taxon>Azospirillum</taxon>
    </lineage>
</organism>
<gene>
    <name evidence="1" type="ORF">QSG27_23115</name>
</gene>
<name>A0ABU0WP49_9PROT</name>
<sequence>MTTRFLLRYHGVAKPSMEQPVKIEAVSLASFAIATQLIQHLRESGVLSDDKVVEILQSAERANHTTPFTSVNRDAAILISELRKSFGL</sequence>
<keyword evidence="2" id="KW-1185">Reference proteome</keyword>
<evidence type="ECO:0000313" key="1">
    <source>
        <dbReference type="EMBL" id="MDQ2105607.1"/>
    </source>
</evidence>
<evidence type="ECO:0000313" key="2">
    <source>
        <dbReference type="Proteomes" id="UP001227317"/>
    </source>
</evidence>
<accession>A0ABU0WP49</accession>
<reference evidence="1 2" key="1">
    <citation type="submission" date="2023-06" db="EMBL/GenBank/DDBJ databases">
        <title>Azospirillum isscasensis sp.nov, a bacterium isolated from rhizosphere soil of rice.</title>
        <authorList>
            <person name="Wang H."/>
        </authorList>
    </citation>
    <scope>NUCLEOTIDE SEQUENCE [LARGE SCALE GENOMIC DNA]</scope>
    <source>
        <strain evidence="1 2">C340-1</strain>
    </source>
</reference>
<comment type="caution">
    <text evidence="1">The sequence shown here is derived from an EMBL/GenBank/DDBJ whole genome shotgun (WGS) entry which is preliminary data.</text>
</comment>